<accession>A0A812WL68</accession>
<evidence type="ECO:0000313" key="3">
    <source>
        <dbReference type="Proteomes" id="UP000601435"/>
    </source>
</evidence>
<feature type="compositionally biased region" description="Basic residues" evidence="1">
    <location>
        <begin position="22"/>
        <end position="36"/>
    </location>
</feature>
<dbReference type="Proteomes" id="UP000601435">
    <property type="component" value="Unassembled WGS sequence"/>
</dbReference>
<proteinExistence type="predicted"/>
<gene>
    <name evidence="2" type="primary">hmu</name>
    <name evidence="2" type="ORF">SNEC2469_LOCUS19565</name>
</gene>
<dbReference type="OrthoDB" id="441375at2759"/>
<evidence type="ECO:0000256" key="1">
    <source>
        <dbReference type="SAM" id="MobiDB-lite"/>
    </source>
</evidence>
<comment type="caution">
    <text evidence="2">The sequence shown here is derived from an EMBL/GenBank/DDBJ whole genome shotgun (WGS) entry which is preliminary data.</text>
</comment>
<evidence type="ECO:0000313" key="2">
    <source>
        <dbReference type="EMBL" id="CAE7680548.1"/>
    </source>
</evidence>
<organism evidence="2 3">
    <name type="scientific">Symbiodinium necroappetens</name>
    <dbReference type="NCBI Taxonomy" id="1628268"/>
    <lineage>
        <taxon>Eukaryota</taxon>
        <taxon>Sar</taxon>
        <taxon>Alveolata</taxon>
        <taxon>Dinophyceae</taxon>
        <taxon>Suessiales</taxon>
        <taxon>Symbiodiniaceae</taxon>
        <taxon>Symbiodinium</taxon>
    </lineage>
</organism>
<feature type="region of interest" description="Disordered" evidence="1">
    <location>
        <begin position="1"/>
        <end position="36"/>
    </location>
</feature>
<reference evidence="2" key="1">
    <citation type="submission" date="2021-02" db="EMBL/GenBank/DDBJ databases">
        <authorList>
            <person name="Dougan E. K."/>
            <person name="Rhodes N."/>
            <person name="Thang M."/>
            <person name="Chan C."/>
        </authorList>
    </citation>
    <scope>NUCLEOTIDE SEQUENCE</scope>
</reference>
<sequence length="129" mass="14444">ARKPKHDKKKEAEKKTKSLASFKRRHVLKKSKAKRKQAKLAERDAGIYGDYNLRELQIPKAAWPQTDRKNKGKHSFTLKSAVGPATIEVLVRTGAFFLKRINEGASGPTGQINFKRFGSVAEAWAAAKQ</sequence>
<name>A0A812WL68_9DINO</name>
<feature type="non-terminal residue" evidence="2">
    <location>
        <position position="129"/>
    </location>
</feature>
<protein>
    <submittedName>
        <fullName evidence="2">Hmu protein</fullName>
    </submittedName>
</protein>
<dbReference type="EMBL" id="CAJNJA010033513">
    <property type="protein sequence ID" value="CAE7680548.1"/>
    <property type="molecule type" value="Genomic_DNA"/>
</dbReference>
<dbReference type="AlphaFoldDB" id="A0A812WL68"/>
<feature type="non-terminal residue" evidence="2">
    <location>
        <position position="1"/>
    </location>
</feature>
<keyword evidence="3" id="KW-1185">Reference proteome</keyword>